<keyword evidence="1" id="KW-0472">Membrane</keyword>
<protein>
    <recommendedName>
        <fullName evidence="4">DUF4328 domain-containing protein</fullName>
    </recommendedName>
</protein>
<proteinExistence type="predicted"/>
<evidence type="ECO:0000256" key="1">
    <source>
        <dbReference type="SAM" id="Phobius"/>
    </source>
</evidence>
<evidence type="ECO:0000313" key="3">
    <source>
        <dbReference type="Proteomes" id="UP000645217"/>
    </source>
</evidence>
<keyword evidence="3" id="KW-1185">Reference proteome</keyword>
<evidence type="ECO:0000313" key="2">
    <source>
        <dbReference type="EMBL" id="GGL06765.1"/>
    </source>
</evidence>
<evidence type="ECO:0008006" key="4">
    <source>
        <dbReference type="Google" id="ProtNLM"/>
    </source>
</evidence>
<feature type="transmembrane region" description="Helical" evidence="1">
    <location>
        <begin position="99"/>
        <end position="119"/>
    </location>
</feature>
<dbReference type="RefSeq" id="WP_189166064.1">
    <property type="nucleotide sequence ID" value="NZ_BMNT01000035.1"/>
</dbReference>
<feature type="transmembrane region" description="Helical" evidence="1">
    <location>
        <begin position="165"/>
        <end position="188"/>
    </location>
</feature>
<keyword evidence="1" id="KW-1133">Transmembrane helix</keyword>
<keyword evidence="1" id="KW-0812">Transmembrane</keyword>
<reference evidence="2" key="2">
    <citation type="submission" date="2020-09" db="EMBL/GenBank/DDBJ databases">
        <authorList>
            <person name="Sun Q."/>
            <person name="Ohkuma M."/>
        </authorList>
    </citation>
    <scope>NUCLEOTIDE SEQUENCE</scope>
    <source>
        <strain evidence="2">JCM 13064</strain>
    </source>
</reference>
<feature type="transmembrane region" description="Helical" evidence="1">
    <location>
        <begin position="12"/>
        <end position="32"/>
    </location>
</feature>
<dbReference type="AlphaFoldDB" id="A0A917VQ51"/>
<feature type="transmembrane region" description="Helical" evidence="1">
    <location>
        <begin position="65"/>
        <end position="87"/>
    </location>
</feature>
<dbReference type="PROSITE" id="PS51257">
    <property type="entry name" value="PROKAR_LIPOPROTEIN"/>
    <property type="match status" value="1"/>
</dbReference>
<comment type="caution">
    <text evidence="2">The sequence shown here is derived from an EMBL/GenBank/DDBJ whole genome shotgun (WGS) entry which is preliminary data.</text>
</comment>
<dbReference type="Proteomes" id="UP000645217">
    <property type="component" value="Unassembled WGS sequence"/>
</dbReference>
<reference evidence="2" key="1">
    <citation type="journal article" date="2014" name="Int. J. Syst. Evol. Microbiol.">
        <title>Complete genome sequence of Corynebacterium casei LMG S-19264T (=DSM 44701T), isolated from a smear-ripened cheese.</title>
        <authorList>
            <consortium name="US DOE Joint Genome Institute (JGI-PGF)"/>
            <person name="Walter F."/>
            <person name="Albersmeier A."/>
            <person name="Kalinowski J."/>
            <person name="Ruckert C."/>
        </authorList>
    </citation>
    <scope>NUCLEOTIDE SEQUENCE</scope>
    <source>
        <strain evidence="2">JCM 13064</strain>
    </source>
</reference>
<accession>A0A917VQ51</accession>
<name>A0A917VQ51_9ACTN</name>
<dbReference type="EMBL" id="BMNT01000035">
    <property type="protein sequence ID" value="GGL06765.1"/>
    <property type="molecule type" value="Genomic_DNA"/>
</dbReference>
<feature type="transmembrane region" description="Helical" evidence="1">
    <location>
        <begin position="131"/>
        <end position="153"/>
    </location>
</feature>
<gene>
    <name evidence="2" type="ORF">GCM10007964_56350</name>
</gene>
<organism evidence="2 3">
    <name type="scientific">Sphaerisporangium melleum</name>
    <dbReference type="NCBI Taxonomy" id="321316"/>
    <lineage>
        <taxon>Bacteria</taxon>
        <taxon>Bacillati</taxon>
        <taxon>Actinomycetota</taxon>
        <taxon>Actinomycetes</taxon>
        <taxon>Streptosporangiales</taxon>
        <taxon>Streptosporangiaceae</taxon>
        <taxon>Sphaerisporangium</taxon>
    </lineage>
</organism>
<sequence length="225" mass="23846">MRYARSALSRSAAGVYLALAAQIATFACLVVFEEARGKQLARQVARLGGDPDAPGAKAVTGAMSWFAVLVLLVVATTVAAGCSYFAWLRRAGATPRMIAIAWFVPVLNLAAPALLLHALRQDAGLREGRRRPWLVLLAVWWACCLAMVFLLIVRPPFAHAPHGGTLTGLGPAELVVAVVAALLCAATVKEVTQARVSARPSSIAHSLKLLPALRSLPRHTYPAGE</sequence>